<dbReference type="AlphaFoldDB" id="A0A0A9HPG1"/>
<dbReference type="EMBL" id="GBRH01163088">
    <property type="protein sequence ID" value="JAE34808.1"/>
    <property type="molecule type" value="Transcribed_RNA"/>
</dbReference>
<name>A0A0A9HPG1_ARUDO</name>
<protein>
    <submittedName>
        <fullName evidence="1">Uncharacterized protein</fullName>
    </submittedName>
</protein>
<proteinExistence type="predicted"/>
<reference evidence="1" key="2">
    <citation type="journal article" date="2015" name="Data Brief">
        <title>Shoot transcriptome of the giant reed, Arundo donax.</title>
        <authorList>
            <person name="Barrero R.A."/>
            <person name="Guerrero F.D."/>
            <person name="Moolhuijzen P."/>
            <person name="Goolsby J.A."/>
            <person name="Tidwell J."/>
            <person name="Bellgard S.E."/>
            <person name="Bellgard M.I."/>
        </authorList>
    </citation>
    <scope>NUCLEOTIDE SEQUENCE</scope>
    <source>
        <tissue evidence="1">Shoot tissue taken approximately 20 cm above the soil surface</tissue>
    </source>
</reference>
<organism evidence="1">
    <name type="scientific">Arundo donax</name>
    <name type="common">Giant reed</name>
    <name type="synonym">Donax arundinaceus</name>
    <dbReference type="NCBI Taxonomy" id="35708"/>
    <lineage>
        <taxon>Eukaryota</taxon>
        <taxon>Viridiplantae</taxon>
        <taxon>Streptophyta</taxon>
        <taxon>Embryophyta</taxon>
        <taxon>Tracheophyta</taxon>
        <taxon>Spermatophyta</taxon>
        <taxon>Magnoliopsida</taxon>
        <taxon>Liliopsida</taxon>
        <taxon>Poales</taxon>
        <taxon>Poaceae</taxon>
        <taxon>PACMAD clade</taxon>
        <taxon>Arundinoideae</taxon>
        <taxon>Arundineae</taxon>
        <taxon>Arundo</taxon>
    </lineage>
</organism>
<reference evidence="1" key="1">
    <citation type="submission" date="2014-09" db="EMBL/GenBank/DDBJ databases">
        <authorList>
            <person name="Magalhaes I.L.F."/>
            <person name="Oliveira U."/>
            <person name="Santos F.R."/>
            <person name="Vidigal T.H.D.A."/>
            <person name="Brescovit A.D."/>
            <person name="Santos A.J."/>
        </authorList>
    </citation>
    <scope>NUCLEOTIDE SEQUENCE</scope>
    <source>
        <tissue evidence="1">Shoot tissue taken approximately 20 cm above the soil surface</tissue>
    </source>
</reference>
<evidence type="ECO:0000313" key="1">
    <source>
        <dbReference type="EMBL" id="JAE34808.1"/>
    </source>
</evidence>
<sequence length="50" mass="5863">MAERFWRRQIRARGEWNLEASEEEGVGELKSASLSCQRVLGRELARLRCQ</sequence>
<accession>A0A0A9HPG1</accession>